<dbReference type="EMBL" id="HBEK01006440">
    <property type="protein sequence ID" value="CAD8393603.1"/>
    <property type="molecule type" value="Transcribed_RNA"/>
</dbReference>
<proteinExistence type="predicted"/>
<name>A0A7S0BGU5_9RHOD</name>
<organism evidence="1">
    <name type="scientific">Rhodosorus marinus</name>
    <dbReference type="NCBI Taxonomy" id="101924"/>
    <lineage>
        <taxon>Eukaryota</taxon>
        <taxon>Rhodophyta</taxon>
        <taxon>Stylonematophyceae</taxon>
        <taxon>Stylonematales</taxon>
        <taxon>Stylonemataceae</taxon>
        <taxon>Rhodosorus</taxon>
    </lineage>
</organism>
<dbReference type="AlphaFoldDB" id="A0A7S0BGU5"/>
<accession>A0A7S0BGU5</accession>
<sequence>MSFSDNPMVTMLPCGGYSRTLRIGRRVLTFSSIKQTEEPPFGVTGLVQVAGGVGSGGWWEGVCAIDRPPLFATLANVMERNGNPEDPLQCQTLHARCSLNEDQLSFALDDDLG</sequence>
<protein>
    <submittedName>
        <fullName evidence="1">Uncharacterized protein</fullName>
    </submittedName>
</protein>
<gene>
    <name evidence="1" type="ORF">RMAR0315_LOCUS3588</name>
</gene>
<reference evidence="1" key="1">
    <citation type="submission" date="2021-01" db="EMBL/GenBank/DDBJ databases">
        <authorList>
            <person name="Corre E."/>
            <person name="Pelletier E."/>
            <person name="Niang G."/>
            <person name="Scheremetjew M."/>
            <person name="Finn R."/>
            <person name="Kale V."/>
            <person name="Holt S."/>
            <person name="Cochrane G."/>
            <person name="Meng A."/>
            <person name="Brown T."/>
            <person name="Cohen L."/>
        </authorList>
    </citation>
    <scope>NUCLEOTIDE SEQUENCE</scope>
    <source>
        <strain evidence="1">UTEX LB 2760</strain>
    </source>
</reference>
<evidence type="ECO:0000313" key="1">
    <source>
        <dbReference type="EMBL" id="CAD8393603.1"/>
    </source>
</evidence>